<organism evidence="1 2">
    <name type="scientific">Alternaria alternata</name>
    <name type="common">Alternaria rot fungus</name>
    <name type="synonym">Torula alternata</name>
    <dbReference type="NCBI Taxonomy" id="5599"/>
    <lineage>
        <taxon>Eukaryota</taxon>
        <taxon>Fungi</taxon>
        <taxon>Dikarya</taxon>
        <taxon>Ascomycota</taxon>
        <taxon>Pezizomycotina</taxon>
        <taxon>Dothideomycetes</taxon>
        <taxon>Pleosporomycetidae</taxon>
        <taxon>Pleosporales</taxon>
        <taxon>Pleosporineae</taxon>
        <taxon>Pleosporaceae</taxon>
        <taxon>Alternaria</taxon>
        <taxon>Alternaria sect. Alternaria</taxon>
        <taxon>Alternaria alternata complex</taxon>
    </lineage>
</organism>
<accession>A0A177D9V2</accession>
<name>A0A177D9V2_ALTAL</name>
<evidence type="ECO:0000313" key="1">
    <source>
        <dbReference type="EMBL" id="OAG16513.1"/>
    </source>
</evidence>
<dbReference type="KEGG" id="aalt:CC77DRAFT_380112"/>
<evidence type="ECO:0000313" key="2">
    <source>
        <dbReference type="Proteomes" id="UP000077248"/>
    </source>
</evidence>
<dbReference type="VEuPathDB" id="FungiDB:CC77DRAFT_380112"/>
<dbReference type="EMBL" id="KV441489">
    <property type="protein sequence ID" value="OAG16513.1"/>
    <property type="molecule type" value="Genomic_DNA"/>
</dbReference>
<reference evidence="1 2" key="1">
    <citation type="submission" date="2016-05" db="EMBL/GenBank/DDBJ databases">
        <title>Comparative analysis of secretome profiles of manganese(II)-oxidizing ascomycete fungi.</title>
        <authorList>
            <consortium name="DOE Joint Genome Institute"/>
            <person name="Zeiner C.A."/>
            <person name="Purvine S.O."/>
            <person name="Zink E.M."/>
            <person name="Wu S."/>
            <person name="Pasa-Tolic L."/>
            <person name="Chaput D.L."/>
            <person name="Haridas S."/>
            <person name="Grigoriev I.V."/>
            <person name="Santelli C.M."/>
            <person name="Hansel C.M."/>
        </authorList>
    </citation>
    <scope>NUCLEOTIDE SEQUENCE [LARGE SCALE GENOMIC DNA]</scope>
    <source>
        <strain evidence="1 2">SRC1lrK2f</strain>
    </source>
</reference>
<keyword evidence="2" id="KW-1185">Reference proteome</keyword>
<dbReference type="AlphaFoldDB" id="A0A177D9V2"/>
<gene>
    <name evidence="1" type="ORF">CC77DRAFT_380112</name>
</gene>
<protein>
    <submittedName>
        <fullName evidence="1">Uncharacterized protein</fullName>
    </submittedName>
</protein>
<dbReference type="Proteomes" id="UP000077248">
    <property type="component" value="Unassembled WGS sequence"/>
</dbReference>
<sequence>MWHTIVGCWIVSCYVAHQWASWNVLLIARPSCSVLQLSAHQVHSPLVDHIALVILAACIPNRYFARWDSRIMDPQYLHHPASLFITRRSTGRHFITSPTRFRTVSIPSVGDNSINKLNLVKRHGRCRLRSSFCRGSWTASMMLGSSTFTCTDISA</sequence>
<dbReference type="GeneID" id="29117031"/>
<dbReference type="RefSeq" id="XP_018381934.1">
    <property type="nucleotide sequence ID" value="XM_018531437.1"/>
</dbReference>
<proteinExistence type="predicted"/>